<reference evidence="1" key="1">
    <citation type="journal article" date="2014" name="Front. Microbiol.">
        <title>High frequency of phylogenetically diverse reductive dehalogenase-homologous genes in deep subseafloor sedimentary metagenomes.</title>
        <authorList>
            <person name="Kawai M."/>
            <person name="Futagami T."/>
            <person name="Toyoda A."/>
            <person name="Takaki Y."/>
            <person name="Nishi S."/>
            <person name="Hori S."/>
            <person name="Arai W."/>
            <person name="Tsubouchi T."/>
            <person name="Morono Y."/>
            <person name="Uchiyama I."/>
            <person name="Ito T."/>
            <person name="Fujiyama A."/>
            <person name="Inagaki F."/>
            <person name="Takami H."/>
        </authorList>
    </citation>
    <scope>NUCLEOTIDE SEQUENCE</scope>
    <source>
        <strain evidence="1">Expedition CK06-06</strain>
    </source>
</reference>
<proteinExistence type="predicted"/>
<comment type="caution">
    <text evidence="1">The sequence shown here is derived from an EMBL/GenBank/DDBJ whole genome shotgun (WGS) entry which is preliminary data.</text>
</comment>
<feature type="non-terminal residue" evidence="1">
    <location>
        <position position="1"/>
    </location>
</feature>
<dbReference type="EMBL" id="BARS01008803">
    <property type="protein sequence ID" value="GAF67359.1"/>
    <property type="molecule type" value="Genomic_DNA"/>
</dbReference>
<gene>
    <name evidence="1" type="ORF">S01H1_16704</name>
</gene>
<organism evidence="1">
    <name type="scientific">marine sediment metagenome</name>
    <dbReference type="NCBI Taxonomy" id="412755"/>
    <lineage>
        <taxon>unclassified sequences</taxon>
        <taxon>metagenomes</taxon>
        <taxon>ecological metagenomes</taxon>
    </lineage>
</organism>
<name>X0REJ5_9ZZZZ</name>
<sequence>SLIRGIAEDDPTYALHVEIGRFRDNPLTKNIYVALAGGNTIDPDHIDGRIDNDQLDDIKVRNLPVGEIGGGTYWWRRGVADYACYFVKTSMTYDLSMMYAYQFQARLLAILDHINISGLVDDNGEQTSSSPYIETTSIYESGGAKKHIWRGKIFWRVLTWRP</sequence>
<evidence type="ECO:0000313" key="1">
    <source>
        <dbReference type="EMBL" id="GAF67359.1"/>
    </source>
</evidence>
<accession>X0REJ5</accession>
<protein>
    <submittedName>
        <fullName evidence="1">Uncharacterized protein</fullName>
    </submittedName>
</protein>
<dbReference type="AlphaFoldDB" id="X0REJ5"/>